<feature type="binding site" description="covalent" evidence="9">
    <location>
        <position position="68"/>
    </location>
    <ligand>
        <name>heme c</name>
        <dbReference type="ChEBI" id="CHEBI:61717"/>
    </ligand>
</feature>
<feature type="binding site" description="covalent" evidence="9">
    <location>
        <position position="67"/>
    </location>
    <ligand>
        <name>heme c</name>
        <dbReference type="ChEBI" id="CHEBI:61717"/>
    </ligand>
</feature>
<evidence type="ECO:0000256" key="4">
    <source>
        <dbReference type="ARBA" id="ARBA00022692"/>
    </source>
</evidence>
<dbReference type="EMBL" id="JOPB01000002">
    <property type="protein sequence ID" value="OUI79130.1"/>
    <property type="molecule type" value="Genomic_DNA"/>
</dbReference>
<dbReference type="PANTHER" id="PTHR10266:SF3">
    <property type="entry name" value="CYTOCHROME C1, HEME PROTEIN, MITOCHONDRIAL"/>
    <property type="match status" value="1"/>
</dbReference>
<comment type="subcellular location">
    <subcellularLocation>
        <location evidence="1">Membrane</location>
    </subcellularLocation>
</comment>
<keyword evidence="4 10" id="KW-0812">Transmembrane</keyword>
<dbReference type="Gene3D" id="1.10.760.10">
    <property type="entry name" value="Cytochrome c-like domain"/>
    <property type="match status" value="1"/>
</dbReference>
<dbReference type="InterPro" id="IPR036909">
    <property type="entry name" value="Cyt_c-like_dom_sf"/>
</dbReference>
<evidence type="ECO:0000259" key="11">
    <source>
        <dbReference type="PROSITE" id="PS51007"/>
    </source>
</evidence>
<dbReference type="GO" id="GO:0009055">
    <property type="term" value="F:electron transfer activity"/>
    <property type="evidence" value="ECO:0007669"/>
    <property type="project" value="InterPro"/>
</dbReference>
<dbReference type="SUPFAM" id="SSF46626">
    <property type="entry name" value="Cytochrome c"/>
    <property type="match status" value="1"/>
</dbReference>
<proteinExistence type="predicted"/>
<dbReference type="PRINTS" id="PR00603">
    <property type="entry name" value="CYTOCHROMEC1"/>
</dbReference>
<accession>A0A251ZWT6</accession>
<keyword evidence="13" id="KW-1185">Reference proteome</keyword>
<dbReference type="InterPro" id="IPR009056">
    <property type="entry name" value="Cyt_c-like_dom"/>
</dbReference>
<dbReference type="GO" id="GO:0020037">
    <property type="term" value="F:heme binding"/>
    <property type="evidence" value="ECO:0007669"/>
    <property type="project" value="InterPro"/>
</dbReference>
<evidence type="ECO:0000313" key="13">
    <source>
        <dbReference type="Proteomes" id="UP000194946"/>
    </source>
</evidence>
<comment type="caution">
    <text evidence="12">The sequence shown here is derived from an EMBL/GenBank/DDBJ whole genome shotgun (WGS) entry which is preliminary data.</text>
</comment>
<evidence type="ECO:0000256" key="6">
    <source>
        <dbReference type="ARBA" id="ARBA00022989"/>
    </source>
</evidence>
<keyword evidence="6 10" id="KW-1133">Transmembrane helix</keyword>
<evidence type="ECO:0000313" key="12">
    <source>
        <dbReference type="EMBL" id="OUI79130.1"/>
    </source>
</evidence>
<feature type="binding site" description="covalent" evidence="9">
    <location>
        <position position="188"/>
    </location>
    <ligand>
        <name>heme c</name>
        <dbReference type="ChEBI" id="CHEBI:61717"/>
    </ligand>
</feature>
<gene>
    <name evidence="12" type="ORF">HK18_04315</name>
</gene>
<feature type="domain" description="Cytochrome c" evidence="11">
    <location>
        <begin position="51"/>
        <end position="222"/>
    </location>
</feature>
<evidence type="ECO:0000256" key="3">
    <source>
        <dbReference type="ARBA" id="ARBA00022617"/>
    </source>
</evidence>
<dbReference type="RefSeq" id="WP_086631878.1">
    <property type="nucleotide sequence ID" value="NZ_JOPB01000002.1"/>
</dbReference>
<keyword evidence="5 9" id="KW-0479">Metal-binding</keyword>
<protein>
    <recommendedName>
        <fullName evidence="2">Cytochrome c1</fullName>
    </recommendedName>
</protein>
<feature type="binding site" description="covalent" evidence="9">
    <location>
        <position position="64"/>
    </location>
    <ligand>
        <name>heme c</name>
        <dbReference type="ChEBI" id="CHEBI:61717"/>
    </ligand>
</feature>
<dbReference type="PROSITE" id="PS51007">
    <property type="entry name" value="CYTC"/>
    <property type="match status" value="1"/>
</dbReference>
<dbReference type="InterPro" id="IPR002326">
    <property type="entry name" value="Cyt_c1"/>
</dbReference>
<evidence type="ECO:0000256" key="1">
    <source>
        <dbReference type="ARBA" id="ARBA00004370"/>
    </source>
</evidence>
<dbReference type="Pfam" id="PF02167">
    <property type="entry name" value="Cytochrom_C1"/>
    <property type="match status" value="1"/>
</dbReference>
<dbReference type="AlphaFoldDB" id="A0A251ZWT6"/>
<dbReference type="GO" id="GO:0046872">
    <property type="term" value="F:metal ion binding"/>
    <property type="evidence" value="ECO:0007669"/>
    <property type="project" value="UniProtKB-KW"/>
</dbReference>
<evidence type="ECO:0000256" key="10">
    <source>
        <dbReference type="SAM" id="Phobius"/>
    </source>
</evidence>
<evidence type="ECO:0000256" key="8">
    <source>
        <dbReference type="ARBA" id="ARBA00023136"/>
    </source>
</evidence>
<feature type="transmembrane region" description="Helical" evidence="10">
    <location>
        <begin position="232"/>
        <end position="250"/>
    </location>
</feature>
<keyword evidence="7 9" id="KW-0408">Iron</keyword>
<evidence type="ECO:0000256" key="7">
    <source>
        <dbReference type="ARBA" id="ARBA00023004"/>
    </source>
</evidence>
<name>A0A251ZWT6_9PROT</name>
<organism evidence="12 13">
    <name type="scientific">Commensalibacter intestini</name>
    <dbReference type="NCBI Taxonomy" id="479936"/>
    <lineage>
        <taxon>Bacteria</taxon>
        <taxon>Pseudomonadati</taxon>
        <taxon>Pseudomonadota</taxon>
        <taxon>Alphaproteobacteria</taxon>
        <taxon>Acetobacterales</taxon>
        <taxon>Acetobacteraceae</taxon>
    </lineage>
</organism>
<keyword evidence="8 10" id="KW-0472">Membrane</keyword>
<dbReference type="Proteomes" id="UP000194946">
    <property type="component" value="Unassembled WGS sequence"/>
</dbReference>
<evidence type="ECO:0000256" key="2">
    <source>
        <dbReference type="ARBA" id="ARBA00016165"/>
    </source>
</evidence>
<sequence>MMNLIIRKIPFIFGLMLVGLFIPMLSCAKETMSYKHYPWSFTGVFGTYDLSSVQRGYLVYRKACASCHSVQYMRYADLQQMGLTLDQIDKIAKEDQIVDGKDAQGKDFYRPATVVDYLPSPYPNTLIAKSVNEGKVPLDFSRYGMGMGQQADYIMAILMGYQNPPADFKPDQVGMVYNRYFPGHQIAMRSPLTQDSVKYTDGTAATIEQQAKDVTTFLSWTAHPHLIERHRIGIMMVIYMTFIAILILIVKRKVWSNVK</sequence>
<evidence type="ECO:0000256" key="5">
    <source>
        <dbReference type="ARBA" id="ARBA00022723"/>
    </source>
</evidence>
<dbReference type="GO" id="GO:0016020">
    <property type="term" value="C:membrane"/>
    <property type="evidence" value="ECO:0007669"/>
    <property type="project" value="UniProtKB-SubCell"/>
</dbReference>
<comment type="cofactor">
    <cofactor evidence="9">
        <name>heme c</name>
        <dbReference type="ChEBI" id="CHEBI:61717"/>
    </cofactor>
    <text evidence="9">Binds 1 heme c group covalently per subunit.</text>
</comment>
<evidence type="ECO:0000256" key="9">
    <source>
        <dbReference type="PIRSR" id="PIRSR602326-1"/>
    </source>
</evidence>
<dbReference type="Gene3D" id="1.20.5.100">
    <property type="entry name" value="Cytochrome c1, transmembrane anchor, C-terminal"/>
    <property type="match status" value="1"/>
</dbReference>
<dbReference type="PANTHER" id="PTHR10266">
    <property type="entry name" value="CYTOCHROME C1"/>
    <property type="match status" value="1"/>
</dbReference>
<reference evidence="13" key="1">
    <citation type="submission" date="2014-06" db="EMBL/GenBank/DDBJ databases">
        <authorList>
            <person name="Winans N.J."/>
            <person name="Newell P.D."/>
            <person name="Douglas A.E."/>
        </authorList>
    </citation>
    <scope>NUCLEOTIDE SEQUENCE [LARGE SCALE GENOMIC DNA]</scope>
    <source>
        <strain evidence="13">DmL_052</strain>
    </source>
</reference>
<keyword evidence="3 9" id="KW-0349">Heme</keyword>